<dbReference type="InterPro" id="IPR050490">
    <property type="entry name" value="Bact_solute-bd_prot1"/>
</dbReference>
<dbReference type="PANTHER" id="PTHR43649">
    <property type="entry name" value="ARABINOSE-BINDING PROTEIN-RELATED"/>
    <property type="match status" value="1"/>
</dbReference>
<name>A0A383B9J9_9ZZZZ</name>
<sequence>AGAPPDASHGQAYVERSLSAKGLLLPIDEVVESIGADDIWDVVKKLNYHDVGQGNHYYGLAHAIGTDVHIIRKDYYRKAGLSVTEPPKTWDEWLAQLKKTTVDTNGDGKIDVYGLGLAGPGFFINEEVYMWVGSNGGRLFDPNGRPTLTEKPVIEMLEFFKEVSDCCLAPDWLSHGYLDTFAMLATGKVASILGWGRGTGYFEKYAPDVVAAGDIGVMPGKPAGPSGKAFLTQLECEPWMIFKDGKN</sequence>
<reference evidence="1" key="1">
    <citation type="submission" date="2018-05" db="EMBL/GenBank/DDBJ databases">
        <authorList>
            <person name="Lanie J.A."/>
            <person name="Ng W.-L."/>
            <person name="Kazmierczak K.M."/>
            <person name="Andrzejewski T.M."/>
            <person name="Davidsen T.M."/>
            <person name="Wayne K.J."/>
            <person name="Tettelin H."/>
            <person name="Glass J.I."/>
            <person name="Rusch D."/>
            <person name="Podicherti R."/>
            <person name="Tsui H.-C.T."/>
            <person name="Winkler M.E."/>
        </authorList>
    </citation>
    <scope>NUCLEOTIDE SEQUENCE</scope>
</reference>
<gene>
    <name evidence="1" type="ORF">METZ01_LOCUS469408</name>
</gene>
<feature type="non-terminal residue" evidence="1">
    <location>
        <position position="247"/>
    </location>
</feature>
<dbReference type="Gene3D" id="3.40.190.10">
    <property type="entry name" value="Periplasmic binding protein-like II"/>
    <property type="match status" value="1"/>
</dbReference>
<organism evidence="1">
    <name type="scientific">marine metagenome</name>
    <dbReference type="NCBI Taxonomy" id="408172"/>
    <lineage>
        <taxon>unclassified sequences</taxon>
        <taxon>metagenomes</taxon>
        <taxon>ecological metagenomes</taxon>
    </lineage>
</organism>
<dbReference type="SUPFAM" id="SSF53850">
    <property type="entry name" value="Periplasmic binding protein-like II"/>
    <property type="match status" value="1"/>
</dbReference>
<protein>
    <recommendedName>
        <fullName evidence="2">Extracellular solute-binding protein</fullName>
    </recommendedName>
</protein>
<dbReference type="EMBL" id="UINC01198550">
    <property type="protein sequence ID" value="SVE16554.1"/>
    <property type="molecule type" value="Genomic_DNA"/>
</dbReference>
<accession>A0A383B9J9</accession>
<dbReference type="InterPro" id="IPR006059">
    <property type="entry name" value="SBP"/>
</dbReference>
<evidence type="ECO:0000313" key="1">
    <source>
        <dbReference type="EMBL" id="SVE16554.1"/>
    </source>
</evidence>
<dbReference type="PANTHER" id="PTHR43649:SF12">
    <property type="entry name" value="DIACETYLCHITOBIOSE BINDING PROTEIN DASA"/>
    <property type="match status" value="1"/>
</dbReference>
<evidence type="ECO:0008006" key="2">
    <source>
        <dbReference type="Google" id="ProtNLM"/>
    </source>
</evidence>
<dbReference type="Pfam" id="PF01547">
    <property type="entry name" value="SBP_bac_1"/>
    <property type="match status" value="1"/>
</dbReference>
<proteinExistence type="predicted"/>
<feature type="non-terminal residue" evidence="1">
    <location>
        <position position="1"/>
    </location>
</feature>
<dbReference type="AlphaFoldDB" id="A0A383B9J9"/>